<dbReference type="Pfam" id="PF13276">
    <property type="entry name" value="HTH_21"/>
    <property type="match status" value="1"/>
</dbReference>
<dbReference type="Proteomes" id="UP001596028">
    <property type="component" value="Unassembled WGS sequence"/>
</dbReference>
<dbReference type="SUPFAM" id="SSF46689">
    <property type="entry name" value="Homeodomain-like"/>
    <property type="match status" value="1"/>
</dbReference>
<dbReference type="InterPro" id="IPR050900">
    <property type="entry name" value="Transposase_IS3/IS150/IS904"/>
</dbReference>
<sequence>MGQKKYDKAFKEQVALRILSGESTIRDSANELGVHYTTVRDWVRTYKRDGNDAFPGSGHLKPEDEEMRNLRKQLADLKEENEIPKKSSGLLREKSEIIKFKFIFEHRFEFRIAKMCQALNVSRSGYYAHTTRPESKRSKENRELLETIKAIHEESHRIYGAPQIANNLPPEKKASRGRVARIMKANGIRSKVVKKYKATTNSNHNLPVAENLVAQDFRTSRANEKWLSDITYIPTAEGWLYLAGVMDLHGRKLVGWAMDSRMKTDLVSTALKQAIGRTGAKQGLIVHSDRGVQYASKDYQQLLKQHGFVCSMSRKGNCHDNSPMESFWGKLKMEWLNERRFKSRAEAKKAVFEYIELFYNRRRTHSSNGYVPPFAYESK</sequence>
<dbReference type="InterPro" id="IPR009057">
    <property type="entry name" value="Homeodomain-like_sf"/>
</dbReference>
<dbReference type="EMBL" id="JBHSEP010000011">
    <property type="protein sequence ID" value="MFC4599762.1"/>
    <property type="molecule type" value="Genomic_DNA"/>
</dbReference>
<dbReference type="Gene3D" id="1.10.10.60">
    <property type="entry name" value="Homeodomain-like"/>
    <property type="match status" value="1"/>
</dbReference>
<comment type="function">
    <text evidence="1">Involved in the transposition of the insertion sequence.</text>
</comment>
<evidence type="ECO:0000313" key="4">
    <source>
        <dbReference type="Proteomes" id="UP001596028"/>
    </source>
</evidence>
<gene>
    <name evidence="3" type="ORF">ACFO3S_16025</name>
</gene>
<dbReference type="PANTHER" id="PTHR46889">
    <property type="entry name" value="TRANSPOSASE INSF FOR INSERTION SEQUENCE IS3B-RELATED"/>
    <property type="match status" value="1"/>
</dbReference>
<organism evidence="3 4">
    <name type="scientific">Cohnella hongkongensis</name>
    <dbReference type="NCBI Taxonomy" id="178337"/>
    <lineage>
        <taxon>Bacteria</taxon>
        <taxon>Bacillati</taxon>
        <taxon>Bacillota</taxon>
        <taxon>Bacilli</taxon>
        <taxon>Bacillales</taxon>
        <taxon>Paenibacillaceae</taxon>
        <taxon>Cohnella</taxon>
    </lineage>
</organism>
<evidence type="ECO:0000313" key="3">
    <source>
        <dbReference type="EMBL" id="MFC4599762.1"/>
    </source>
</evidence>
<evidence type="ECO:0000259" key="2">
    <source>
        <dbReference type="PROSITE" id="PS50994"/>
    </source>
</evidence>
<dbReference type="RefSeq" id="WP_378098169.1">
    <property type="nucleotide sequence ID" value="NZ_JBHSEP010000011.1"/>
</dbReference>
<dbReference type="SUPFAM" id="SSF53098">
    <property type="entry name" value="Ribonuclease H-like"/>
    <property type="match status" value="1"/>
</dbReference>
<dbReference type="PANTHER" id="PTHR46889:SF4">
    <property type="entry name" value="TRANSPOSASE INSO FOR INSERTION SEQUENCE ELEMENT IS911B-RELATED"/>
    <property type="match status" value="1"/>
</dbReference>
<evidence type="ECO:0000256" key="1">
    <source>
        <dbReference type="ARBA" id="ARBA00002286"/>
    </source>
</evidence>
<dbReference type="NCBIfam" id="NF033516">
    <property type="entry name" value="transpos_IS3"/>
    <property type="match status" value="1"/>
</dbReference>
<dbReference type="Gene3D" id="3.30.420.10">
    <property type="entry name" value="Ribonuclease H-like superfamily/Ribonuclease H"/>
    <property type="match status" value="1"/>
</dbReference>
<dbReference type="Pfam" id="PF01527">
    <property type="entry name" value="HTH_Tnp_1"/>
    <property type="match status" value="1"/>
</dbReference>
<accession>A0ABV9FCX1</accession>
<dbReference type="PROSITE" id="PS50994">
    <property type="entry name" value="INTEGRASE"/>
    <property type="match status" value="1"/>
</dbReference>
<name>A0ABV9FCX1_9BACL</name>
<keyword evidence="4" id="KW-1185">Reference proteome</keyword>
<dbReference type="InterPro" id="IPR012337">
    <property type="entry name" value="RNaseH-like_sf"/>
</dbReference>
<dbReference type="InterPro" id="IPR001584">
    <property type="entry name" value="Integrase_cat-core"/>
</dbReference>
<comment type="caution">
    <text evidence="3">The sequence shown here is derived from an EMBL/GenBank/DDBJ whole genome shotgun (WGS) entry which is preliminary data.</text>
</comment>
<dbReference type="Pfam" id="PF13333">
    <property type="entry name" value="rve_2"/>
    <property type="match status" value="1"/>
</dbReference>
<dbReference type="Pfam" id="PF00665">
    <property type="entry name" value="rve"/>
    <property type="match status" value="1"/>
</dbReference>
<protein>
    <submittedName>
        <fullName evidence="3">IS3 family transposase</fullName>
    </submittedName>
</protein>
<dbReference type="InterPro" id="IPR036397">
    <property type="entry name" value="RNaseH_sf"/>
</dbReference>
<proteinExistence type="predicted"/>
<feature type="domain" description="Integrase catalytic" evidence="2">
    <location>
        <begin position="218"/>
        <end position="379"/>
    </location>
</feature>
<dbReference type="InterPro" id="IPR048020">
    <property type="entry name" value="Transpos_IS3"/>
</dbReference>
<dbReference type="InterPro" id="IPR025948">
    <property type="entry name" value="HTH-like_dom"/>
</dbReference>
<dbReference type="InterPro" id="IPR002514">
    <property type="entry name" value="Transposase_8"/>
</dbReference>
<reference evidence="4" key="1">
    <citation type="journal article" date="2019" name="Int. J. Syst. Evol. Microbiol.">
        <title>The Global Catalogue of Microorganisms (GCM) 10K type strain sequencing project: providing services to taxonomists for standard genome sequencing and annotation.</title>
        <authorList>
            <consortium name="The Broad Institute Genomics Platform"/>
            <consortium name="The Broad Institute Genome Sequencing Center for Infectious Disease"/>
            <person name="Wu L."/>
            <person name="Ma J."/>
        </authorList>
    </citation>
    <scope>NUCLEOTIDE SEQUENCE [LARGE SCALE GENOMIC DNA]</scope>
    <source>
        <strain evidence="4">CCUG 49571</strain>
    </source>
</reference>